<organism evidence="15 16">
    <name type="scientific">Odinarchaeota yellowstonii (strain LCB_4)</name>
    <dbReference type="NCBI Taxonomy" id="1841599"/>
    <lineage>
        <taxon>Archaea</taxon>
        <taxon>Promethearchaeati</taxon>
        <taxon>Candidatus Odinarchaeota</taxon>
        <taxon>Candidatus Odinarchaeia</taxon>
        <taxon>Candidatus Odinarchaeales</taxon>
        <taxon>Candidatus Odinarchaeaceae</taxon>
        <taxon>Candidatus Odinarchaeum</taxon>
    </lineage>
</organism>
<comment type="cofactor">
    <cofactor evidence="1">
        <name>[4Fe-4S] cluster</name>
        <dbReference type="ChEBI" id="CHEBI:49883"/>
    </cofactor>
</comment>
<dbReference type="EC" id="3.1.12.1" evidence="3 13"/>
<comment type="cofactor">
    <cofactor evidence="13">
        <name>Mg(2+)</name>
        <dbReference type="ChEBI" id="CHEBI:18420"/>
    </cofactor>
    <cofactor evidence="13">
        <name>Mn(2+)</name>
        <dbReference type="ChEBI" id="CHEBI:29035"/>
    </cofactor>
    <text evidence="13">Mg(2+) or Mn(2+) required for ssDNA cleavage activity.</text>
</comment>
<dbReference type="GO" id="GO:0004527">
    <property type="term" value="F:exonuclease activity"/>
    <property type="evidence" value="ECO:0007669"/>
    <property type="project" value="UniProtKB-KW"/>
</dbReference>
<name>A0AAF0D277_ODILC</name>
<dbReference type="NCBIfam" id="TIGR00372">
    <property type="entry name" value="cas4"/>
    <property type="match status" value="1"/>
</dbReference>
<dbReference type="GO" id="GO:0046872">
    <property type="term" value="F:metal ion binding"/>
    <property type="evidence" value="ECO:0007669"/>
    <property type="project" value="UniProtKB-KW"/>
</dbReference>
<dbReference type="Pfam" id="PF01930">
    <property type="entry name" value="Cas_Cas4"/>
    <property type="match status" value="1"/>
</dbReference>
<dbReference type="PANTHER" id="PTHR36531">
    <property type="entry name" value="CRISPR-ASSOCIATED EXONUCLEASE CAS4"/>
    <property type="match status" value="1"/>
</dbReference>
<keyword evidence="10 13" id="KW-0411">Iron-sulfur</keyword>
<evidence type="ECO:0000259" key="14">
    <source>
        <dbReference type="Pfam" id="PF01930"/>
    </source>
</evidence>
<evidence type="ECO:0000256" key="6">
    <source>
        <dbReference type="ARBA" id="ARBA00022723"/>
    </source>
</evidence>
<evidence type="ECO:0000256" key="1">
    <source>
        <dbReference type="ARBA" id="ARBA00001966"/>
    </source>
</evidence>
<evidence type="ECO:0000256" key="12">
    <source>
        <dbReference type="ARBA" id="ARBA00023211"/>
    </source>
</evidence>
<dbReference type="InterPro" id="IPR022765">
    <property type="entry name" value="Dna2/Cas4_DUF83"/>
</dbReference>
<dbReference type="Gene3D" id="3.90.320.10">
    <property type="match status" value="1"/>
</dbReference>
<evidence type="ECO:0000313" key="15">
    <source>
        <dbReference type="EMBL" id="WEU40292.1"/>
    </source>
</evidence>
<sequence length="197" mass="23424">MSEDELNYIPAKWIEIYHYCPRIIYFIGVLKVTESEKEYMKEGKQEEEHEAEKEKRRKTLLAKRKEKILEKWINLKLSSPKLELIGIIDLAVNTNEGLKIIDIKNTDQEKLQPGYLYQTAAYALLAEEYFKKPVKNIIIYHTKNDKIFEIKLTDQIKQHVKWTITRIKQIIEKEKIPKTKFKKQCQGCGYYPQCKAL</sequence>
<dbReference type="EMBL" id="CP091871">
    <property type="protein sequence ID" value="WEU40292.1"/>
    <property type="molecule type" value="Genomic_DNA"/>
</dbReference>
<keyword evidence="5 13" id="KW-0540">Nuclease</keyword>
<comment type="similarity">
    <text evidence="2 13">Belongs to the CRISPR-associated exonuclease Cas4 family.</text>
</comment>
<keyword evidence="12 13" id="KW-0464">Manganese</keyword>
<dbReference type="GO" id="GO:0051536">
    <property type="term" value="F:iron-sulfur cluster binding"/>
    <property type="evidence" value="ECO:0007669"/>
    <property type="project" value="UniProtKB-KW"/>
</dbReference>
<evidence type="ECO:0000256" key="4">
    <source>
        <dbReference type="ARBA" id="ARBA00020049"/>
    </source>
</evidence>
<keyword evidence="11 13" id="KW-0051">Antiviral defense</keyword>
<evidence type="ECO:0000256" key="3">
    <source>
        <dbReference type="ARBA" id="ARBA00012768"/>
    </source>
</evidence>
<evidence type="ECO:0000256" key="5">
    <source>
        <dbReference type="ARBA" id="ARBA00022722"/>
    </source>
</evidence>
<dbReference type="InterPro" id="IPR011604">
    <property type="entry name" value="PDDEXK-like_dom_sf"/>
</dbReference>
<dbReference type="InterPro" id="IPR051827">
    <property type="entry name" value="Cas4_exonuclease"/>
</dbReference>
<dbReference type="InterPro" id="IPR013343">
    <property type="entry name" value="CRISPR-assoc_prot_Cas4"/>
</dbReference>
<evidence type="ECO:0000256" key="13">
    <source>
        <dbReference type="RuleBase" id="RU365022"/>
    </source>
</evidence>
<evidence type="ECO:0000256" key="10">
    <source>
        <dbReference type="ARBA" id="ARBA00023014"/>
    </source>
</evidence>
<reference evidence="15" key="2">
    <citation type="journal article" date="2022" name="Nat. Microbiol.">
        <title>A closed Candidatus Odinarchaeum chromosome exposes Asgard archaeal viruses.</title>
        <authorList>
            <person name="Tamarit D."/>
            <person name="Caceres E.F."/>
            <person name="Krupovic M."/>
            <person name="Nijland R."/>
            <person name="Eme L."/>
            <person name="Robinson N.P."/>
            <person name="Ettema T.J.G."/>
        </authorList>
    </citation>
    <scope>NUCLEOTIDE SEQUENCE</scope>
    <source>
        <strain evidence="15">LCB_4</strain>
    </source>
</reference>
<keyword evidence="8 13" id="KW-0269">Exonuclease</keyword>
<dbReference type="KEGG" id="oyw:OdinLCB4_007440"/>
<comment type="cofactor">
    <cofactor evidence="13">
        <name>iron-sulfur cluster</name>
        <dbReference type="ChEBI" id="CHEBI:30408"/>
    </cofactor>
</comment>
<gene>
    <name evidence="15" type="primary">cas4</name>
    <name evidence="15" type="ORF">OdinLCB4_007440</name>
</gene>
<evidence type="ECO:0000256" key="8">
    <source>
        <dbReference type="ARBA" id="ARBA00022839"/>
    </source>
</evidence>
<dbReference type="GO" id="GO:0051607">
    <property type="term" value="P:defense response to virus"/>
    <property type="evidence" value="ECO:0007669"/>
    <property type="project" value="UniProtKB-KW"/>
</dbReference>
<dbReference type="AlphaFoldDB" id="A0AAF0D277"/>
<accession>A0AAF0D277</accession>
<keyword evidence="9 13" id="KW-0408">Iron</keyword>
<evidence type="ECO:0000256" key="2">
    <source>
        <dbReference type="ARBA" id="ARBA00009189"/>
    </source>
</evidence>
<comment type="function">
    <text evidence="13">CRISPR (clustered regularly interspaced short palindromic repeat) is an adaptive immune system that provides protection against mobile genetic elements (viruses, transposable elements and conjugative plasmids). CRISPR clusters contain sequences complementary to antecedent mobile elements and target invading nucleic acids. CRISPR clusters are transcribed and processed into CRISPR RNA (crRNA).</text>
</comment>
<evidence type="ECO:0000313" key="16">
    <source>
        <dbReference type="Proteomes" id="UP000186851"/>
    </source>
</evidence>
<keyword evidence="6 13" id="KW-0479">Metal-binding</keyword>
<reference evidence="15" key="1">
    <citation type="journal article" date="2017" name="Nature">
        <title>Asgard archaea illuminate the origin of eukaryotic cellular complexity.</title>
        <authorList>
            <person name="Zaremba-Niedzwiedzka K."/>
            <person name="Caceres E.F."/>
            <person name="Saw J.H."/>
            <person name="Backstrom D."/>
            <person name="Juzokaite L."/>
            <person name="Vancaester E."/>
            <person name="Seitz K.W."/>
            <person name="Anantharaman K."/>
            <person name="Starnawski P."/>
            <person name="Kjeldsen K.U."/>
            <person name="Scott M.B."/>
            <person name="Nunoura T."/>
            <person name="Banfield J.F."/>
            <person name="Schramm A."/>
            <person name="Baker B.J."/>
            <person name="Spang A."/>
            <person name="Ettema T.J.G."/>
        </authorList>
    </citation>
    <scope>NUCLEOTIDE SEQUENCE</scope>
    <source>
        <strain evidence="15">LCB_4</strain>
    </source>
</reference>
<evidence type="ECO:0000256" key="7">
    <source>
        <dbReference type="ARBA" id="ARBA00022801"/>
    </source>
</evidence>
<keyword evidence="7 13" id="KW-0378">Hydrolase</keyword>
<proteinExistence type="inferred from homology"/>
<evidence type="ECO:0000256" key="9">
    <source>
        <dbReference type="ARBA" id="ARBA00023004"/>
    </source>
</evidence>
<protein>
    <recommendedName>
        <fullName evidence="4 13">CRISPR-associated exonuclease Cas4</fullName>
        <ecNumber evidence="3 13">3.1.12.1</ecNumber>
    </recommendedName>
</protein>
<dbReference type="PANTHER" id="PTHR36531:SF6">
    <property type="entry name" value="DNA REPLICATION ATP-DEPENDENT HELICASE_NUCLEASE DNA2"/>
    <property type="match status" value="1"/>
</dbReference>
<dbReference type="Proteomes" id="UP000186851">
    <property type="component" value="Chromosome"/>
</dbReference>
<feature type="domain" description="DUF83" evidence="14">
    <location>
        <begin position="14"/>
        <end position="195"/>
    </location>
</feature>
<evidence type="ECO:0000256" key="11">
    <source>
        <dbReference type="ARBA" id="ARBA00023118"/>
    </source>
</evidence>